<dbReference type="AlphaFoldDB" id="A0A1I0AAU5"/>
<dbReference type="SUPFAM" id="SSF103190">
    <property type="entry name" value="Sensory domain-like"/>
    <property type="match status" value="1"/>
</dbReference>
<gene>
    <name evidence="17" type="ORF">SAMN03080614_10189</name>
</gene>
<dbReference type="SUPFAM" id="SSF47384">
    <property type="entry name" value="Homodimeric domain of signal transducing histidine kinase"/>
    <property type="match status" value="1"/>
</dbReference>
<feature type="domain" description="Histidine kinase" evidence="15">
    <location>
        <begin position="248"/>
        <end position="464"/>
    </location>
</feature>
<feature type="transmembrane region" description="Helical" evidence="14">
    <location>
        <begin position="130"/>
        <end position="154"/>
    </location>
</feature>
<dbReference type="SMART" id="SM00304">
    <property type="entry name" value="HAMP"/>
    <property type="match status" value="1"/>
</dbReference>
<dbReference type="CDD" id="cd00075">
    <property type="entry name" value="HATPase"/>
    <property type="match status" value="1"/>
</dbReference>
<evidence type="ECO:0000256" key="1">
    <source>
        <dbReference type="ARBA" id="ARBA00000085"/>
    </source>
</evidence>
<accession>A0A1I0AAU5</accession>
<dbReference type="GO" id="GO:0005886">
    <property type="term" value="C:plasma membrane"/>
    <property type="evidence" value="ECO:0007669"/>
    <property type="project" value="UniProtKB-SubCell"/>
</dbReference>
<dbReference type="InterPro" id="IPR004358">
    <property type="entry name" value="Sig_transdc_His_kin-like_C"/>
</dbReference>
<proteinExistence type="predicted"/>
<keyword evidence="13 14" id="KW-0472">Membrane</keyword>
<dbReference type="Pfam" id="PF00672">
    <property type="entry name" value="HAMP"/>
    <property type="match status" value="1"/>
</dbReference>
<dbReference type="Proteomes" id="UP000243819">
    <property type="component" value="Unassembled WGS sequence"/>
</dbReference>
<feature type="transmembrane region" description="Helical" evidence="14">
    <location>
        <begin position="7"/>
        <end position="28"/>
    </location>
</feature>
<dbReference type="Gene3D" id="3.30.565.10">
    <property type="entry name" value="Histidine kinase-like ATPase, C-terminal domain"/>
    <property type="match status" value="1"/>
</dbReference>
<keyword evidence="12" id="KW-0902">Two-component regulatory system</keyword>
<keyword evidence="9 17" id="KW-0418">Kinase</keyword>
<dbReference type="InterPro" id="IPR003594">
    <property type="entry name" value="HATPase_dom"/>
</dbReference>
<feature type="domain" description="HAMP" evidence="16">
    <location>
        <begin position="188"/>
        <end position="240"/>
    </location>
</feature>
<dbReference type="InterPro" id="IPR003660">
    <property type="entry name" value="HAMP_dom"/>
</dbReference>
<dbReference type="Gene3D" id="1.10.8.500">
    <property type="entry name" value="HAMP domain in histidine kinase"/>
    <property type="match status" value="1"/>
</dbReference>
<evidence type="ECO:0000256" key="8">
    <source>
        <dbReference type="ARBA" id="ARBA00022741"/>
    </source>
</evidence>
<comment type="catalytic activity">
    <reaction evidence="1">
        <text>ATP + protein L-histidine = ADP + protein N-phospho-L-histidine.</text>
        <dbReference type="EC" id="2.7.13.3"/>
    </reaction>
</comment>
<keyword evidence="10" id="KW-0067">ATP-binding</keyword>
<dbReference type="PROSITE" id="PS50885">
    <property type="entry name" value="HAMP"/>
    <property type="match status" value="1"/>
</dbReference>
<dbReference type="InterPro" id="IPR050398">
    <property type="entry name" value="HssS/ArlS-like"/>
</dbReference>
<evidence type="ECO:0000256" key="10">
    <source>
        <dbReference type="ARBA" id="ARBA00022840"/>
    </source>
</evidence>
<evidence type="ECO:0000256" key="2">
    <source>
        <dbReference type="ARBA" id="ARBA00004651"/>
    </source>
</evidence>
<evidence type="ECO:0000256" key="6">
    <source>
        <dbReference type="ARBA" id="ARBA00022679"/>
    </source>
</evidence>
<protein>
    <recommendedName>
        <fullName evidence="3">histidine kinase</fullName>
        <ecNumber evidence="3">2.7.13.3</ecNumber>
    </recommendedName>
</protein>
<dbReference type="PRINTS" id="PR00344">
    <property type="entry name" value="BCTRLSENSOR"/>
</dbReference>
<dbReference type="EMBL" id="FOIF01000018">
    <property type="protein sequence ID" value="SES90377.1"/>
    <property type="molecule type" value="Genomic_DNA"/>
</dbReference>
<dbReference type="SMART" id="SM00387">
    <property type="entry name" value="HATPase_c"/>
    <property type="match status" value="1"/>
</dbReference>
<organism evidence="17 18">
    <name type="scientific">Anaerobranca gottschalkii DSM 13577</name>
    <dbReference type="NCBI Taxonomy" id="1120990"/>
    <lineage>
        <taxon>Bacteria</taxon>
        <taxon>Bacillati</taxon>
        <taxon>Bacillota</taxon>
        <taxon>Clostridia</taxon>
        <taxon>Eubacteriales</taxon>
        <taxon>Proteinivoracaceae</taxon>
        <taxon>Anaerobranca</taxon>
    </lineage>
</organism>
<keyword evidence="11 14" id="KW-1133">Transmembrane helix</keyword>
<feature type="transmembrane region" description="Helical" evidence="14">
    <location>
        <begin position="166"/>
        <end position="187"/>
    </location>
</feature>
<evidence type="ECO:0000313" key="17">
    <source>
        <dbReference type="EMBL" id="SES90377.1"/>
    </source>
</evidence>
<reference evidence="18" key="1">
    <citation type="submission" date="2016-10" db="EMBL/GenBank/DDBJ databases">
        <authorList>
            <person name="Varghese N."/>
            <person name="Submissions S."/>
        </authorList>
    </citation>
    <scope>NUCLEOTIDE SEQUENCE [LARGE SCALE GENOMIC DNA]</scope>
    <source>
        <strain evidence="18">DSM 13577</strain>
    </source>
</reference>
<keyword evidence="4" id="KW-1003">Cell membrane</keyword>
<dbReference type="Gene3D" id="3.30.450.20">
    <property type="entry name" value="PAS domain"/>
    <property type="match status" value="1"/>
</dbReference>
<evidence type="ECO:0000256" key="7">
    <source>
        <dbReference type="ARBA" id="ARBA00022692"/>
    </source>
</evidence>
<evidence type="ECO:0000256" key="12">
    <source>
        <dbReference type="ARBA" id="ARBA00023012"/>
    </source>
</evidence>
<dbReference type="Pfam" id="PF00512">
    <property type="entry name" value="HisKA"/>
    <property type="match status" value="1"/>
</dbReference>
<dbReference type="Gene3D" id="1.10.287.130">
    <property type="match status" value="1"/>
</dbReference>
<evidence type="ECO:0000256" key="4">
    <source>
        <dbReference type="ARBA" id="ARBA00022475"/>
    </source>
</evidence>
<dbReference type="SUPFAM" id="SSF158472">
    <property type="entry name" value="HAMP domain-like"/>
    <property type="match status" value="1"/>
</dbReference>
<dbReference type="STRING" id="1120990.SAMN03080614_10189"/>
<dbReference type="GO" id="GO:0005524">
    <property type="term" value="F:ATP binding"/>
    <property type="evidence" value="ECO:0007669"/>
    <property type="project" value="UniProtKB-KW"/>
</dbReference>
<dbReference type="InterPro" id="IPR036097">
    <property type="entry name" value="HisK_dim/P_sf"/>
</dbReference>
<dbReference type="SUPFAM" id="SSF55874">
    <property type="entry name" value="ATPase domain of HSP90 chaperone/DNA topoisomerase II/histidine kinase"/>
    <property type="match status" value="1"/>
</dbReference>
<keyword evidence="7 14" id="KW-0812">Transmembrane</keyword>
<evidence type="ECO:0000256" key="9">
    <source>
        <dbReference type="ARBA" id="ARBA00022777"/>
    </source>
</evidence>
<name>A0A1I0AAU5_9FIRM</name>
<dbReference type="PANTHER" id="PTHR45528">
    <property type="entry name" value="SENSOR HISTIDINE KINASE CPXA"/>
    <property type="match status" value="1"/>
</dbReference>
<evidence type="ECO:0000256" key="13">
    <source>
        <dbReference type="ARBA" id="ARBA00023136"/>
    </source>
</evidence>
<dbReference type="FunFam" id="3.30.565.10:FF:000006">
    <property type="entry name" value="Sensor histidine kinase WalK"/>
    <property type="match status" value="1"/>
</dbReference>
<evidence type="ECO:0000259" key="16">
    <source>
        <dbReference type="PROSITE" id="PS50885"/>
    </source>
</evidence>
<comment type="subcellular location">
    <subcellularLocation>
        <location evidence="2">Cell membrane</location>
        <topology evidence="2">Multi-pass membrane protein</topology>
    </subcellularLocation>
</comment>
<dbReference type="PANTHER" id="PTHR45528:SF1">
    <property type="entry name" value="SENSOR HISTIDINE KINASE CPXA"/>
    <property type="match status" value="1"/>
</dbReference>
<evidence type="ECO:0000259" key="15">
    <source>
        <dbReference type="PROSITE" id="PS50109"/>
    </source>
</evidence>
<dbReference type="CDD" id="cd00082">
    <property type="entry name" value="HisKA"/>
    <property type="match status" value="1"/>
</dbReference>
<evidence type="ECO:0000313" key="18">
    <source>
        <dbReference type="Proteomes" id="UP000243819"/>
    </source>
</evidence>
<evidence type="ECO:0000256" key="14">
    <source>
        <dbReference type="SAM" id="Phobius"/>
    </source>
</evidence>
<keyword evidence="6" id="KW-0808">Transferase</keyword>
<evidence type="ECO:0000256" key="3">
    <source>
        <dbReference type="ARBA" id="ARBA00012438"/>
    </source>
</evidence>
<dbReference type="InterPro" id="IPR029151">
    <property type="entry name" value="Sensor-like_sf"/>
</dbReference>
<keyword evidence="8" id="KW-0547">Nucleotide-binding</keyword>
<dbReference type="GO" id="GO:0000155">
    <property type="term" value="F:phosphorelay sensor kinase activity"/>
    <property type="evidence" value="ECO:0007669"/>
    <property type="project" value="InterPro"/>
</dbReference>
<keyword evidence="5" id="KW-0597">Phosphoprotein</keyword>
<sequence>MFISIKWKIAGIFVIILIIIMAATNLIISKSMENYYLNQRQVTLFKTANIIATTSISTGYFDSHRVKEIIDFYIPAVQMRIICTDVEGKVLVDSFSKSNLEGKVLRQREIEDALKGKSVWEIYNLPQSGWVMYSAVPIIIGGEIIGTVFISSAIEDIKAAIGYIKTTILAISLISGLIIIIVSIILANNLVKPIEKLTQVSKEMQRGQFTAPVEITSKDEIGILGQSFNSMAEQLQRIEETRLKFLGDISHDLKTPLATIKALAQSLEDEEDIKVYREFLSDIVSEVNRMTLIVDNIIQLNKISDRTLPLKKREFVFKDVVEEAVDSIKTIAKGKEINIKFMDNSQKGVFLGDREKIKSMILNLLENGVKYSFKGGLILISLESTGTYYKLKVKDNGKGIPEEDLPHIFERFYRVDKHRSTKTGGTGIGLSIVKMVVDLHKGKIEVNSKLGEGTEFIIELPRLNY</sequence>
<dbReference type="PROSITE" id="PS50109">
    <property type="entry name" value="HIS_KIN"/>
    <property type="match status" value="1"/>
</dbReference>
<evidence type="ECO:0000256" key="11">
    <source>
        <dbReference type="ARBA" id="ARBA00022989"/>
    </source>
</evidence>
<dbReference type="EC" id="2.7.13.3" evidence="3"/>
<dbReference type="InterPro" id="IPR036890">
    <property type="entry name" value="HATPase_C_sf"/>
</dbReference>
<keyword evidence="18" id="KW-1185">Reference proteome</keyword>
<dbReference type="Pfam" id="PF02518">
    <property type="entry name" value="HATPase_c"/>
    <property type="match status" value="1"/>
</dbReference>
<dbReference type="RefSeq" id="WP_091350345.1">
    <property type="nucleotide sequence ID" value="NZ_FOIF01000018.1"/>
</dbReference>
<dbReference type="InterPro" id="IPR003661">
    <property type="entry name" value="HisK_dim/P_dom"/>
</dbReference>
<dbReference type="InterPro" id="IPR005467">
    <property type="entry name" value="His_kinase_dom"/>
</dbReference>
<dbReference type="SMART" id="SM00388">
    <property type="entry name" value="HisKA"/>
    <property type="match status" value="1"/>
</dbReference>
<evidence type="ECO:0000256" key="5">
    <source>
        <dbReference type="ARBA" id="ARBA00022553"/>
    </source>
</evidence>
<dbReference type="CDD" id="cd06225">
    <property type="entry name" value="HAMP"/>
    <property type="match status" value="1"/>
</dbReference>
<dbReference type="OrthoDB" id="9813151at2"/>